<reference evidence="1 2" key="1">
    <citation type="submission" date="2024-06" db="EMBL/GenBank/DDBJ databases">
        <title>Genomic Encyclopedia of Type Strains, Phase IV (KMG-IV): sequencing the most valuable type-strain genomes for metagenomic binning, comparative biology and taxonomic classification.</title>
        <authorList>
            <person name="Goeker M."/>
        </authorList>
    </citation>
    <scope>NUCLEOTIDE SEQUENCE [LARGE SCALE GENOMIC DNA]</scope>
    <source>
        <strain evidence="1 2">DSM 17809</strain>
    </source>
</reference>
<accession>A0ABV2EFV9</accession>
<protein>
    <submittedName>
        <fullName evidence="1">Uncharacterized protein</fullName>
    </submittedName>
</protein>
<keyword evidence="2" id="KW-1185">Reference proteome</keyword>
<dbReference type="Proteomes" id="UP001549110">
    <property type="component" value="Unassembled WGS sequence"/>
</dbReference>
<organism evidence="1 2">
    <name type="scientific">Phenylobacterium koreense</name>
    <dbReference type="NCBI Taxonomy" id="266125"/>
    <lineage>
        <taxon>Bacteria</taxon>
        <taxon>Pseudomonadati</taxon>
        <taxon>Pseudomonadota</taxon>
        <taxon>Alphaproteobacteria</taxon>
        <taxon>Caulobacterales</taxon>
        <taxon>Caulobacteraceae</taxon>
        <taxon>Phenylobacterium</taxon>
    </lineage>
</organism>
<dbReference type="EMBL" id="JBEPLU010000001">
    <property type="protein sequence ID" value="MET3525662.1"/>
    <property type="molecule type" value="Genomic_DNA"/>
</dbReference>
<name>A0ABV2EFV9_9CAUL</name>
<proteinExistence type="predicted"/>
<sequence>MLSEASYWLVVYGPDARALAQAALNCQNDQEAMITAFCTASPFGHELWSRDGFLGVFHPALSVADDITSFD</sequence>
<evidence type="ECO:0000313" key="1">
    <source>
        <dbReference type="EMBL" id="MET3525662.1"/>
    </source>
</evidence>
<gene>
    <name evidence="1" type="ORF">ABID41_000757</name>
</gene>
<comment type="caution">
    <text evidence="1">The sequence shown here is derived from an EMBL/GenBank/DDBJ whole genome shotgun (WGS) entry which is preliminary data.</text>
</comment>
<dbReference type="RefSeq" id="WP_331932189.1">
    <property type="nucleotide sequence ID" value="NZ_JBEPLU010000001.1"/>
</dbReference>
<evidence type="ECO:0000313" key="2">
    <source>
        <dbReference type="Proteomes" id="UP001549110"/>
    </source>
</evidence>